<reference evidence="3" key="1">
    <citation type="submission" date="2022-12" db="EMBL/GenBank/DDBJ databases">
        <title>Polyphasic identification of a Novel Hot-Spring Cyanobacterium Ocullathermofonsia sinensis gen nov. sp. nov. and Genomic Insights on its Adaptations to the Thermal Habitat.</title>
        <authorList>
            <person name="Daroch M."/>
            <person name="Tang J."/>
            <person name="Jiang Y."/>
        </authorList>
    </citation>
    <scope>NUCLEOTIDE SEQUENCE</scope>
    <source>
        <strain evidence="3">PKUAC-SCTA174</strain>
    </source>
</reference>
<accession>A0A9E9CAD9</accession>
<keyword evidence="4" id="KW-1185">Reference proteome</keyword>
<proteinExistence type="predicted"/>
<sequence>MKQRLIKRSDLAQEHQEHQAVSPFVSWIQWLNPWHQGQMSTAPVDTSSNQGEHSIQSVAQIRTSRAADSTTDSSSLPLSEHVLETSAPPDPPDPGKPPQSWRWTLICLAALGVISGMGAAALLWLISLPPAPECKESVRPSLDMELLYCAQQSIQAGGLPELIAGLALLKQWSPDDPLYAETEKLAEEWSKQVLTIARNKVANSDLEGALAAVSHIPRTTPVYEEAQTFAKYWKQQWQDGETIDAKAQEALKNQDWTRVSELIAAMADLSNAYWNTTRANALAQQLGAEKQARQVLARARNVAAGGRPEQLGEAIEVAQTISHETHTWQTVRQDLRMWSQTLLSIGLQRWEAGDRLGAVTALKAGPDSTTIPELQDLAGFSQAYQLLHQSLPSQQPSASWFPSLAQVWKMLEAKSALEQVKPDSPFYAQAQAAQQTLEAQLDDSIQLYYATLSARLGQHSTLALAIEQAQQIAPDRPRRIQAQTLIAYWRDEIERIEDQPYLDTAIALAQPGEISDLQAAIAEASRILQGRSLRNEAQGRIATWQTQIETLEDQPILDRARSLASDGQLGAAIETAATIRAGRALYASAQAAIYDWETQLIRESQLAIDRPILDRAKSLAASGDLSGAIRVASQIGTGRVLSGEAQALIADWEYQLRPPQQDLRVDESTDKEDLEDLEDGKAIEVDEGLIRTLPPNLRSTPSQPTPFGSPTLERSPVPSLVAPPQPSPSAPVSPILPGLVAPDVVPSPSQPTPVESPLFVPENLPSFPADSSVDGDSDEQYDENSQE</sequence>
<evidence type="ECO:0000256" key="2">
    <source>
        <dbReference type="SAM" id="Phobius"/>
    </source>
</evidence>
<protein>
    <recommendedName>
        <fullName evidence="5">Chromosome segregation ATPase</fullName>
    </recommendedName>
</protein>
<keyword evidence="2" id="KW-0472">Membrane</keyword>
<keyword evidence="2" id="KW-1133">Transmembrane helix</keyword>
<gene>
    <name evidence="3" type="ORF">OXH18_02345</name>
</gene>
<feature type="region of interest" description="Disordered" evidence="1">
    <location>
        <begin position="61"/>
        <end position="98"/>
    </location>
</feature>
<name>A0A9E9CAD9_9CYAN</name>
<dbReference type="RefSeq" id="WP_268610813.1">
    <property type="nucleotide sequence ID" value="NZ_CP113797.1"/>
</dbReference>
<feature type="transmembrane region" description="Helical" evidence="2">
    <location>
        <begin position="103"/>
        <end position="126"/>
    </location>
</feature>
<evidence type="ECO:0000313" key="4">
    <source>
        <dbReference type="Proteomes" id="UP001163152"/>
    </source>
</evidence>
<feature type="compositionally biased region" description="Pro residues" evidence="1">
    <location>
        <begin position="88"/>
        <end position="97"/>
    </location>
</feature>
<feature type="compositionally biased region" description="Acidic residues" evidence="1">
    <location>
        <begin position="773"/>
        <end position="787"/>
    </location>
</feature>
<evidence type="ECO:0000256" key="1">
    <source>
        <dbReference type="SAM" id="MobiDB-lite"/>
    </source>
</evidence>
<feature type="compositionally biased region" description="Polar residues" evidence="1">
    <location>
        <begin position="697"/>
        <end position="708"/>
    </location>
</feature>
<evidence type="ECO:0008006" key="5">
    <source>
        <dbReference type="Google" id="ProtNLM"/>
    </source>
</evidence>
<dbReference type="AlphaFoldDB" id="A0A9E9CAD9"/>
<dbReference type="Proteomes" id="UP001163152">
    <property type="component" value="Chromosome"/>
</dbReference>
<feature type="compositionally biased region" description="Pro residues" evidence="1">
    <location>
        <begin position="721"/>
        <end position="731"/>
    </location>
</feature>
<keyword evidence="2" id="KW-0812">Transmembrane</keyword>
<feature type="region of interest" description="Disordered" evidence="1">
    <location>
        <begin position="688"/>
        <end position="787"/>
    </location>
</feature>
<evidence type="ECO:0000313" key="3">
    <source>
        <dbReference type="EMBL" id="WAL60857.1"/>
    </source>
</evidence>
<dbReference type="EMBL" id="CP113797">
    <property type="protein sequence ID" value="WAL60857.1"/>
    <property type="molecule type" value="Genomic_DNA"/>
</dbReference>
<dbReference type="KEGG" id="tsin:OXH18_02345"/>
<feature type="compositionally biased region" description="Low complexity" evidence="1">
    <location>
        <begin position="62"/>
        <end position="75"/>
    </location>
</feature>
<organism evidence="3 4">
    <name type="scientific">Thermocoleostomius sinensis A174</name>
    <dbReference type="NCBI Taxonomy" id="2016057"/>
    <lineage>
        <taxon>Bacteria</taxon>
        <taxon>Bacillati</taxon>
        <taxon>Cyanobacteriota</taxon>
        <taxon>Cyanophyceae</taxon>
        <taxon>Oculatellales</taxon>
        <taxon>Oculatellaceae</taxon>
        <taxon>Thermocoleostomius</taxon>
    </lineage>
</organism>